<dbReference type="Pfam" id="PF08546">
    <property type="entry name" value="ApbA_C"/>
    <property type="match status" value="1"/>
</dbReference>
<gene>
    <name evidence="14" type="ORF">ACFSUN_05020</name>
</gene>
<evidence type="ECO:0000256" key="10">
    <source>
        <dbReference type="ARBA" id="ARBA00048793"/>
    </source>
</evidence>
<dbReference type="PANTHER" id="PTHR43765">
    <property type="entry name" value="2-DEHYDROPANTOATE 2-REDUCTASE-RELATED"/>
    <property type="match status" value="1"/>
</dbReference>
<evidence type="ECO:0000259" key="13">
    <source>
        <dbReference type="Pfam" id="PF08546"/>
    </source>
</evidence>
<evidence type="ECO:0000256" key="7">
    <source>
        <dbReference type="ARBA" id="ARBA00022857"/>
    </source>
</evidence>
<dbReference type="InterPro" id="IPR013332">
    <property type="entry name" value="KPR_N"/>
</dbReference>
<evidence type="ECO:0000256" key="9">
    <source>
        <dbReference type="ARBA" id="ARBA00032024"/>
    </source>
</evidence>
<dbReference type="EMBL" id="JBHUMX010000012">
    <property type="protein sequence ID" value="MFD2628141.1"/>
    <property type="molecule type" value="Genomic_DNA"/>
</dbReference>
<evidence type="ECO:0000259" key="12">
    <source>
        <dbReference type="Pfam" id="PF02558"/>
    </source>
</evidence>
<keyword evidence="6 11" id="KW-0566">Pantothenate biosynthesis</keyword>
<comment type="catalytic activity">
    <reaction evidence="10 11">
        <text>(R)-pantoate + NADP(+) = 2-dehydropantoate + NADPH + H(+)</text>
        <dbReference type="Rhea" id="RHEA:16233"/>
        <dbReference type="ChEBI" id="CHEBI:11561"/>
        <dbReference type="ChEBI" id="CHEBI:15378"/>
        <dbReference type="ChEBI" id="CHEBI:15980"/>
        <dbReference type="ChEBI" id="CHEBI:57783"/>
        <dbReference type="ChEBI" id="CHEBI:58349"/>
        <dbReference type="EC" id="1.1.1.169"/>
    </reaction>
</comment>
<dbReference type="Gene3D" id="3.40.50.720">
    <property type="entry name" value="NAD(P)-binding Rossmann-like Domain"/>
    <property type="match status" value="1"/>
</dbReference>
<organism evidence="14 15">
    <name type="scientific">Oceanobacillus kapialis</name>
    <dbReference type="NCBI Taxonomy" id="481353"/>
    <lineage>
        <taxon>Bacteria</taxon>
        <taxon>Bacillati</taxon>
        <taxon>Bacillota</taxon>
        <taxon>Bacilli</taxon>
        <taxon>Bacillales</taxon>
        <taxon>Bacillaceae</taxon>
        <taxon>Oceanobacillus</taxon>
    </lineage>
</organism>
<comment type="function">
    <text evidence="1 11">Catalyzes the NADPH-dependent reduction of ketopantoate into pantoic acid.</text>
</comment>
<dbReference type="InterPro" id="IPR036291">
    <property type="entry name" value="NAD(P)-bd_dom_sf"/>
</dbReference>
<name>A0ABW5PY91_9BACI</name>
<protein>
    <recommendedName>
        <fullName evidence="5 11">2-dehydropantoate 2-reductase</fullName>
        <ecNumber evidence="4 11">1.1.1.169</ecNumber>
    </recommendedName>
    <alternativeName>
        <fullName evidence="9 11">Ketopantoate reductase</fullName>
    </alternativeName>
</protein>
<evidence type="ECO:0000313" key="15">
    <source>
        <dbReference type="Proteomes" id="UP001597451"/>
    </source>
</evidence>
<proteinExistence type="inferred from homology"/>
<keyword evidence="15" id="KW-1185">Reference proteome</keyword>
<dbReference type="InterPro" id="IPR008927">
    <property type="entry name" value="6-PGluconate_DH-like_C_sf"/>
</dbReference>
<evidence type="ECO:0000256" key="6">
    <source>
        <dbReference type="ARBA" id="ARBA00022655"/>
    </source>
</evidence>
<sequence>MRIGIMGAGSLGTIIGAFISKGGHDVDLIDIFKEHVEALNERGAILTGTVNETIPVKAITPSEMTGTYDLVLLLTKQIFNEEVVTNLKNYLHNKSVVLSLQNGVPEEQLVTILGEQRVIGGSVEFGATFKEPGISELTTTKEAFQSNAFQIGELDGSITDRIQQIKEILDLVGGTFVTDNLIGTKWSKLLVNVALSGMSAALGCSFGEVTNNEVGVHSAVSLADETIRVGEAAGVTFALLSGFDLKILKLNEDKSNFPTAIGFARKAFAPQALLRASMLQDLEKQRKTEIDYINGFVAAKGKELGVATPYNDLVVALVNKAENEKTVPTFEENIKSFANKVGVLQKS</sequence>
<evidence type="ECO:0000256" key="1">
    <source>
        <dbReference type="ARBA" id="ARBA00002919"/>
    </source>
</evidence>
<comment type="similarity">
    <text evidence="3 11">Belongs to the ketopantoate reductase family.</text>
</comment>
<dbReference type="InterPro" id="IPR013752">
    <property type="entry name" value="KPA_reductase"/>
</dbReference>
<dbReference type="EC" id="1.1.1.169" evidence="4 11"/>
<evidence type="ECO:0000256" key="4">
    <source>
        <dbReference type="ARBA" id="ARBA00013014"/>
    </source>
</evidence>
<accession>A0ABW5PY91</accession>
<dbReference type="SUPFAM" id="SSF51735">
    <property type="entry name" value="NAD(P)-binding Rossmann-fold domains"/>
    <property type="match status" value="1"/>
</dbReference>
<dbReference type="SUPFAM" id="SSF48179">
    <property type="entry name" value="6-phosphogluconate dehydrogenase C-terminal domain-like"/>
    <property type="match status" value="1"/>
</dbReference>
<dbReference type="Gene3D" id="1.10.1040.10">
    <property type="entry name" value="N-(1-d-carboxylethyl)-l-norvaline Dehydrogenase, domain 2"/>
    <property type="match status" value="1"/>
</dbReference>
<dbReference type="RefSeq" id="WP_379560831.1">
    <property type="nucleotide sequence ID" value="NZ_JBHUMX010000012.1"/>
</dbReference>
<evidence type="ECO:0000256" key="2">
    <source>
        <dbReference type="ARBA" id="ARBA00004994"/>
    </source>
</evidence>
<dbReference type="InterPro" id="IPR050838">
    <property type="entry name" value="Ketopantoate_reductase"/>
</dbReference>
<dbReference type="PANTHER" id="PTHR43765:SF2">
    <property type="entry name" value="2-DEHYDROPANTOATE 2-REDUCTASE"/>
    <property type="match status" value="1"/>
</dbReference>
<feature type="domain" description="Ketopantoate reductase C-terminal" evidence="13">
    <location>
        <begin position="180"/>
        <end position="321"/>
    </location>
</feature>
<reference evidence="15" key="1">
    <citation type="journal article" date="2019" name="Int. J. Syst. Evol. Microbiol.">
        <title>The Global Catalogue of Microorganisms (GCM) 10K type strain sequencing project: providing services to taxonomists for standard genome sequencing and annotation.</title>
        <authorList>
            <consortium name="The Broad Institute Genomics Platform"/>
            <consortium name="The Broad Institute Genome Sequencing Center for Infectious Disease"/>
            <person name="Wu L."/>
            <person name="Ma J."/>
        </authorList>
    </citation>
    <scope>NUCLEOTIDE SEQUENCE [LARGE SCALE GENOMIC DNA]</scope>
    <source>
        <strain evidence="15">TISTR 1858</strain>
    </source>
</reference>
<keyword evidence="8 11" id="KW-0560">Oxidoreductase</keyword>
<feature type="domain" description="Ketopantoate reductase N-terminal" evidence="12">
    <location>
        <begin position="3"/>
        <end position="140"/>
    </location>
</feature>
<comment type="caution">
    <text evidence="14">The sequence shown here is derived from an EMBL/GenBank/DDBJ whole genome shotgun (WGS) entry which is preliminary data.</text>
</comment>
<comment type="pathway">
    <text evidence="2 11">Cofactor biosynthesis; (R)-pantothenate biosynthesis; (R)-pantoate from 3-methyl-2-oxobutanoate: step 2/2.</text>
</comment>
<keyword evidence="7 11" id="KW-0521">NADP</keyword>
<dbReference type="Pfam" id="PF02558">
    <property type="entry name" value="ApbA"/>
    <property type="match status" value="1"/>
</dbReference>
<dbReference type="InterPro" id="IPR013328">
    <property type="entry name" value="6PGD_dom2"/>
</dbReference>
<evidence type="ECO:0000256" key="11">
    <source>
        <dbReference type="RuleBase" id="RU362068"/>
    </source>
</evidence>
<dbReference type="NCBIfam" id="TIGR00745">
    <property type="entry name" value="apbA_panE"/>
    <property type="match status" value="1"/>
</dbReference>
<evidence type="ECO:0000256" key="3">
    <source>
        <dbReference type="ARBA" id="ARBA00007870"/>
    </source>
</evidence>
<evidence type="ECO:0000256" key="5">
    <source>
        <dbReference type="ARBA" id="ARBA00019465"/>
    </source>
</evidence>
<dbReference type="InterPro" id="IPR003710">
    <property type="entry name" value="ApbA"/>
</dbReference>
<evidence type="ECO:0000313" key="14">
    <source>
        <dbReference type="EMBL" id="MFD2628141.1"/>
    </source>
</evidence>
<dbReference type="Proteomes" id="UP001597451">
    <property type="component" value="Unassembled WGS sequence"/>
</dbReference>
<evidence type="ECO:0000256" key="8">
    <source>
        <dbReference type="ARBA" id="ARBA00023002"/>
    </source>
</evidence>